<organism evidence="7 8">
    <name type="scientific">Talaromyces rugulosus</name>
    <name type="common">Penicillium rugulosum</name>
    <dbReference type="NCBI Taxonomy" id="121627"/>
    <lineage>
        <taxon>Eukaryota</taxon>
        <taxon>Fungi</taxon>
        <taxon>Dikarya</taxon>
        <taxon>Ascomycota</taxon>
        <taxon>Pezizomycotina</taxon>
        <taxon>Eurotiomycetes</taxon>
        <taxon>Eurotiomycetidae</taxon>
        <taxon>Eurotiales</taxon>
        <taxon>Trichocomaceae</taxon>
        <taxon>Talaromyces</taxon>
        <taxon>Talaromyces sect. Islandici</taxon>
    </lineage>
</organism>
<reference evidence="8" key="1">
    <citation type="submission" date="2020-06" db="EMBL/GenBank/DDBJ databases">
        <title>A chromosome-scale genome assembly of Talaromyces rugulosus W13939.</title>
        <authorList>
            <person name="Wang B."/>
            <person name="Guo L."/>
            <person name="Ye K."/>
            <person name="Wang L."/>
        </authorList>
    </citation>
    <scope>NUCLEOTIDE SEQUENCE [LARGE SCALE GENOMIC DNA]</scope>
    <source>
        <strain evidence="8">W13939</strain>
    </source>
</reference>
<feature type="transmembrane region" description="Helical" evidence="6">
    <location>
        <begin position="290"/>
        <end position="311"/>
    </location>
</feature>
<dbReference type="FunFam" id="1.20.1250.20:FF:000013">
    <property type="entry name" value="MFS general substrate transporter"/>
    <property type="match status" value="1"/>
</dbReference>
<evidence type="ECO:0000256" key="6">
    <source>
        <dbReference type="SAM" id="Phobius"/>
    </source>
</evidence>
<dbReference type="RefSeq" id="XP_035348312.1">
    <property type="nucleotide sequence ID" value="XM_035492419.1"/>
</dbReference>
<dbReference type="Proteomes" id="UP000509510">
    <property type="component" value="Chromosome V"/>
</dbReference>
<feature type="transmembrane region" description="Helical" evidence="6">
    <location>
        <begin position="96"/>
        <end position="116"/>
    </location>
</feature>
<feature type="transmembrane region" description="Helical" evidence="6">
    <location>
        <begin position="261"/>
        <end position="278"/>
    </location>
</feature>
<dbReference type="SUPFAM" id="SSF103473">
    <property type="entry name" value="MFS general substrate transporter"/>
    <property type="match status" value="1"/>
</dbReference>
<keyword evidence="3 6" id="KW-0812">Transmembrane</keyword>
<keyword evidence="5 6" id="KW-0472">Membrane</keyword>
<dbReference type="InterPro" id="IPR011701">
    <property type="entry name" value="MFS"/>
</dbReference>
<evidence type="ECO:0000256" key="5">
    <source>
        <dbReference type="ARBA" id="ARBA00023136"/>
    </source>
</evidence>
<evidence type="ECO:0000313" key="7">
    <source>
        <dbReference type="EMBL" id="QKX62138.1"/>
    </source>
</evidence>
<evidence type="ECO:0000256" key="4">
    <source>
        <dbReference type="ARBA" id="ARBA00022989"/>
    </source>
</evidence>
<feature type="transmembrane region" description="Helical" evidence="6">
    <location>
        <begin position="35"/>
        <end position="53"/>
    </location>
</feature>
<protein>
    <recommendedName>
        <fullName evidence="9">Major facilitator superfamily (MFS) profile domain-containing protein</fullName>
    </recommendedName>
</protein>
<feature type="transmembrane region" description="Helical" evidence="6">
    <location>
        <begin position="65"/>
        <end position="84"/>
    </location>
</feature>
<evidence type="ECO:0008006" key="9">
    <source>
        <dbReference type="Google" id="ProtNLM"/>
    </source>
</evidence>
<dbReference type="Gene3D" id="1.20.1250.20">
    <property type="entry name" value="MFS general substrate transporter like domains"/>
    <property type="match status" value="2"/>
</dbReference>
<evidence type="ECO:0000256" key="2">
    <source>
        <dbReference type="ARBA" id="ARBA00022448"/>
    </source>
</evidence>
<feature type="transmembrane region" description="Helical" evidence="6">
    <location>
        <begin position="356"/>
        <end position="376"/>
    </location>
</feature>
<dbReference type="OrthoDB" id="2985014at2759"/>
<dbReference type="EMBL" id="CP055902">
    <property type="protein sequence ID" value="QKX62138.1"/>
    <property type="molecule type" value="Genomic_DNA"/>
</dbReference>
<dbReference type="KEGG" id="trg:TRUGW13939_09295"/>
<evidence type="ECO:0000313" key="8">
    <source>
        <dbReference type="Proteomes" id="UP000509510"/>
    </source>
</evidence>
<feature type="transmembrane region" description="Helical" evidence="6">
    <location>
        <begin position="128"/>
        <end position="150"/>
    </location>
</feature>
<dbReference type="Pfam" id="PF07690">
    <property type="entry name" value="MFS_1"/>
    <property type="match status" value="1"/>
</dbReference>
<dbReference type="PANTHER" id="PTHR43791">
    <property type="entry name" value="PERMEASE-RELATED"/>
    <property type="match status" value="1"/>
</dbReference>
<keyword evidence="2" id="KW-0813">Transport</keyword>
<dbReference type="GeneID" id="55996779"/>
<evidence type="ECO:0000256" key="3">
    <source>
        <dbReference type="ARBA" id="ARBA00022692"/>
    </source>
</evidence>
<dbReference type="InterPro" id="IPR036259">
    <property type="entry name" value="MFS_trans_sf"/>
</dbReference>
<gene>
    <name evidence="7" type="ORF">TRUGW13939_09295</name>
</gene>
<feature type="transmembrane region" description="Helical" evidence="6">
    <location>
        <begin position="6"/>
        <end position="23"/>
    </location>
</feature>
<evidence type="ECO:0000256" key="1">
    <source>
        <dbReference type="ARBA" id="ARBA00004141"/>
    </source>
</evidence>
<keyword evidence="8" id="KW-1185">Reference proteome</keyword>
<dbReference type="GO" id="GO:0022857">
    <property type="term" value="F:transmembrane transporter activity"/>
    <property type="evidence" value="ECO:0007669"/>
    <property type="project" value="InterPro"/>
</dbReference>
<dbReference type="PANTHER" id="PTHR43791:SF49">
    <property type="entry name" value="TRANSPORTER, PUTATIVE (AFU_ORTHOLOGUE AFUA_4G04250)-RELATED"/>
    <property type="match status" value="1"/>
</dbReference>
<dbReference type="AlphaFoldDB" id="A0A7H8R8C9"/>
<feature type="transmembrane region" description="Helical" evidence="6">
    <location>
        <begin position="201"/>
        <end position="222"/>
    </location>
</feature>
<keyword evidence="4 6" id="KW-1133">Transmembrane helix</keyword>
<name>A0A7H8R8C9_TALRU</name>
<comment type="subcellular location">
    <subcellularLocation>
        <location evidence="1">Membrane</location>
        <topology evidence="1">Multi-pass membrane protein</topology>
    </subcellularLocation>
</comment>
<feature type="transmembrane region" description="Helical" evidence="6">
    <location>
        <begin position="234"/>
        <end position="254"/>
    </location>
</feature>
<feature type="transmembrane region" description="Helical" evidence="6">
    <location>
        <begin position="323"/>
        <end position="344"/>
    </location>
</feature>
<dbReference type="GO" id="GO:0016020">
    <property type="term" value="C:membrane"/>
    <property type="evidence" value="ECO:0007669"/>
    <property type="project" value="UniProtKB-SubCell"/>
</dbReference>
<sequence>MSDEQYRVGLMLFLVSYSLFEAPSNLAMKIFSPPVWLSFLIACFGSLCAGIGGSKNVQTLMALRFLLGAAEAGVYPGMIFYLTFWYAPRQRAIRIAVFLCSATLAGAFGGAIAYGVGNMNKAGGLSAWRWLFILEGLPCIALAVAIFFFLPSYPERAKWLTEEEKSILNNSFGGNVFSGDAKLNWQDAKATLKEFRLWVHYAIYLCVGIGVSSLSLFAPTIVEAIGYTGLSAQLFTIPPYACAYVVTLGAAYISDKWQCRGLVAAVFCLCGVVTFLIQACVPSPSLHLRYAMLVLCTCSVFGSLPSLCAWVSDNVHTTTAASLASGLNIAFTGPGQIIGVWIYLGQEAPRYQTGHGVNAASQFLASILALGLWAYYRRSNAKLPPGQPKWVA</sequence>
<accession>A0A7H8R8C9</accession>
<proteinExistence type="predicted"/>